<evidence type="ECO:0000256" key="1">
    <source>
        <dbReference type="ARBA" id="ARBA00004141"/>
    </source>
</evidence>
<organism evidence="7 8">
    <name type="scientific">Drosophila ananassae</name>
    <name type="common">Fruit fly</name>
    <dbReference type="NCBI Taxonomy" id="7217"/>
    <lineage>
        <taxon>Eukaryota</taxon>
        <taxon>Metazoa</taxon>
        <taxon>Ecdysozoa</taxon>
        <taxon>Arthropoda</taxon>
        <taxon>Hexapoda</taxon>
        <taxon>Insecta</taxon>
        <taxon>Pterygota</taxon>
        <taxon>Neoptera</taxon>
        <taxon>Endopterygota</taxon>
        <taxon>Diptera</taxon>
        <taxon>Brachycera</taxon>
        <taxon>Muscomorpha</taxon>
        <taxon>Ephydroidea</taxon>
        <taxon>Drosophilidae</taxon>
        <taxon>Drosophila</taxon>
        <taxon>Sophophora</taxon>
    </lineage>
</organism>
<feature type="domain" description="Bicarbonate transporter-like transmembrane" evidence="6">
    <location>
        <begin position="18"/>
        <end position="79"/>
    </location>
</feature>
<dbReference type="InterPro" id="IPR011531">
    <property type="entry name" value="HCO3_transpt-like_TM_dom"/>
</dbReference>
<gene>
    <name evidence="7" type="primary">Dana\GF19014</name>
    <name evidence="7" type="synonym">dana_GLEANR_20585</name>
    <name evidence="7" type="ORF">GF19014</name>
</gene>
<keyword evidence="8" id="KW-1185">Reference proteome</keyword>
<dbReference type="AlphaFoldDB" id="B3N045"/>
<dbReference type="eggNOG" id="KOG1172">
    <property type="taxonomic scope" value="Eukaryota"/>
</dbReference>
<dbReference type="InterPro" id="IPR003020">
    <property type="entry name" value="HCO3_transpt_euk"/>
</dbReference>
<evidence type="ECO:0000259" key="6">
    <source>
        <dbReference type="Pfam" id="PF00955"/>
    </source>
</evidence>
<evidence type="ECO:0000256" key="2">
    <source>
        <dbReference type="ARBA" id="ARBA00022692"/>
    </source>
</evidence>
<evidence type="ECO:0000313" key="7">
    <source>
        <dbReference type="EMBL" id="EDV33553.2"/>
    </source>
</evidence>
<evidence type="ECO:0000256" key="3">
    <source>
        <dbReference type="ARBA" id="ARBA00022989"/>
    </source>
</evidence>
<feature type="transmembrane region" description="Helical" evidence="5">
    <location>
        <begin position="21"/>
        <end position="38"/>
    </location>
</feature>
<dbReference type="PANTHER" id="PTHR11453:SF36">
    <property type="entry name" value="ANION EXCHANGE PROTEIN"/>
    <property type="match status" value="1"/>
</dbReference>
<dbReference type="InParanoid" id="B3N045"/>
<keyword evidence="2 5" id="KW-0812">Transmembrane</keyword>
<name>B3N045_DROAN</name>
<comment type="subcellular location">
    <subcellularLocation>
        <location evidence="1">Membrane</location>
        <topology evidence="1">Multi-pass membrane protein</topology>
    </subcellularLocation>
</comment>
<protein>
    <recommendedName>
        <fullName evidence="6">Bicarbonate transporter-like transmembrane domain-containing protein</fullName>
    </recommendedName>
</protein>
<evidence type="ECO:0000256" key="5">
    <source>
        <dbReference type="SAM" id="Phobius"/>
    </source>
</evidence>
<dbReference type="OrthoDB" id="1735926at2759"/>
<dbReference type="Proteomes" id="UP000007801">
    <property type="component" value="Unassembled WGS sequence"/>
</dbReference>
<dbReference type="GO" id="GO:0005886">
    <property type="term" value="C:plasma membrane"/>
    <property type="evidence" value="ECO:0007669"/>
    <property type="project" value="TreeGrafter"/>
</dbReference>
<dbReference type="STRING" id="7217.B3N045"/>
<keyword evidence="3 5" id="KW-1133">Transmembrane helix</keyword>
<dbReference type="PANTHER" id="PTHR11453">
    <property type="entry name" value="ANION EXCHANGE PROTEIN"/>
    <property type="match status" value="1"/>
</dbReference>
<accession>B3N045</accession>
<keyword evidence="4 5" id="KW-0472">Membrane</keyword>
<evidence type="ECO:0000313" key="8">
    <source>
        <dbReference type="Proteomes" id="UP000007801"/>
    </source>
</evidence>
<evidence type="ECO:0000256" key="4">
    <source>
        <dbReference type="ARBA" id="ARBA00023136"/>
    </source>
</evidence>
<feature type="transmembrane region" description="Helical" evidence="5">
    <location>
        <begin position="44"/>
        <end position="62"/>
    </location>
</feature>
<dbReference type="HOGENOM" id="CLU_1534136_0_0_1"/>
<dbReference type="Pfam" id="PF00955">
    <property type="entry name" value="HCO3_cotransp"/>
    <property type="match status" value="1"/>
</dbReference>
<sequence length="148" mass="16243">MNGMNGCELMAPNSFLLLTRVHLFTVIQLACLIILWLIKSFSQSLILFPLMLVVMIGIRKALDLGFTRRELKILDDIMPEMTKRAAADDLHKLDAEVGLLARMFPFGKGRRGRVVNKPPGPGGDTGSAVGLGLNKCTTSNANEKEFEA</sequence>
<dbReference type="GO" id="GO:0006820">
    <property type="term" value="P:monoatomic anion transport"/>
    <property type="evidence" value="ECO:0007669"/>
    <property type="project" value="InterPro"/>
</dbReference>
<dbReference type="EMBL" id="CH902639">
    <property type="protein sequence ID" value="EDV33553.2"/>
    <property type="molecule type" value="Genomic_DNA"/>
</dbReference>
<dbReference type="GO" id="GO:0005452">
    <property type="term" value="F:solute:inorganic anion antiporter activity"/>
    <property type="evidence" value="ECO:0007669"/>
    <property type="project" value="InterPro"/>
</dbReference>
<reference evidence="7 8" key="1">
    <citation type="journal article" date="2007" name="Nature">
        <title>Evolution of genes and genomes on the Drosophila phylogeny.</title>
        <authorList>
            <consortium name="Drosophila 12 Genomes Consortium"/>
            <person name="Clark A.G."/>
            <person name="Eisen M.B."/>
            <person name="Smith D.R."/>
            <person name="Bergman C.M."/>
            <person name="Oliver B."/>
            <person name="Markow T.A."/>
            <person name="Kaufman T.C."/>
            <person name="Kellis M."/>
            <person name="Gelbart W."/>
            <person name="Iyer V.N."/>
            <person name="Pollard D.A."/>
            <person name="Sackton T.B."/>
            <person name="Larracuente A.M."/>
            <person name="Singh N.D."/>
            <person name="Abad J.P."/>
            <person name="Abt D.N."/>
            <person name="Adryan B."/>
            <person name="Aguade M."/>
            <person name="Akashi H."/>
            <person name="Anderson W.W."/>
            <person name="Aquadro C.F."/>
            <person name="Ardell D.H."/>
            <person name="Arguello R."/>
            <person name="Artieri C.G."/>
            <person name="Barbash D.A."/>
            <person name="Barker D."/>
            <person name="Barsanti P."/>
            <person name="Batterham P."/>
            <person name="Batzoglou S."/>
            <person name="Begun D."/>
            <person name="Bhutkar A."/>
            <person name="Blanco E."/>
            <person name="Bosak S.A."/>
            <person name="Bradley R.K."/>
            <person name="Brand A.D."/>
            <person name="Brent M.R."/>
            <person name="Brooks A.N."/>
            <person name="Brown R.H."/>
            <person name="Butlin R.K."/>
            <person name="Caggese C."/>
            <person name="Calvi B.R."/>
            <person name="Bernardo de Carvalho A."/>
            <person name="Caspi A."/>
            <person name="Castrezana S."/>
            <person name="Celniker S.E."/>
            <person name="Chang J.L."/>
            <person name="Chapple C."/>
            <person name="Chatterji S."/>
            <person name="Chinwalla A."/>
            <person name="Civetta A."/>
            <person name="Clifton S.W."/>
            <person name="Comeron J.M."/>
            <person name="Costello J.C."/>
            <person name="Coyne J.A."/>
            <person name="Daub J."/>
            <person name="David R.G."/>
            <person name="Delcher A.L."/>
            <person name="Delehaunty K."/>
            <person name="Do C.B."/>
            <person name="Ebling H."/>
            <person name="Edwards K."/>
            <person name="Eickbush T."/>
            <person name="Evans J.D."/>
            <person name="Filipski A."/>
            <person name="Findeiss S."/>
            <person name="Freyhult E."/>
            <person name="Fulton L."/>
            <person name="Fulton R."/>
            <person name="Garcia A.C."/>
            <person name="Gardiner A."/>
            <person name="Garfield D.A."/>
            <person name="Garvin B.E."/>
            <person name="Gibson G."/>
            <person name="Gilbert D."/>
            <person name="Gnerre S."/>
            <person name="Godfrey J."/>
            <person name="Good R."/>
            <person name="Gotea V."/>
            <person name="Gravely B."/>
            <person name="Greenberg A.J."/>
            <person name="Griffiths-Jones S."/>
            <person name="Gross S."/>
            <person name="Guigo R."/>
            <person name="Gustafson E.A."/>
            <person name="Haerty W."/>
            <person name="Hahn M.W."/>
            <person name="Halligan D.L."/>
            <person name="Halpern A.L."/>
            <person name="Halter G.M."/>
            <person name="Han M.V."/>
            <person name="Heger A."/>
            <person name="Hillier L."/>
            <person name="Hinrichs A.S."/>
            <person name="Holmes I."/>
            <person name="Hoskins R.A."/>
            <person name="Hubisz M.J."/>
            <person name="Hultmark D."/>
            <person name="Huntley M.A."/>
            <person name="Jaffe D.B."/>
            <person name="Jagadeeshan S."/>
            <person name="Jeck W.R."/>
            <person name="Johnson J."/>
            <person name="Jones C.D."/>
            <person name="Jordan W.C."/>
            <person name="Karpen G.H."/>
            <person name="Kataoka E."/>
            <person name="Keightley P.D."/>
            <person name="Kheradpour P."/>
            <person name="Kirkness E.F."/>
            <person name="Koerich L.B."/>
            <person name="Kristiansen K."/>
            <person name="Kudrna D."/>
            <person name="Kulathinal R.J."/>
            <person name="Kumar S."/>
            <person name="Kwok R."/>
            <person name="Lander E."/>
            <person name="Langley C.H."/>
            <person name="Lapoint R."/>
            <person name="Lazzaro B.P."/>
            <person name="Lee S.J."/>
            <person name="Levesque L."/>
            <person name="Li R."/>
            <person name="Lin C.F."/>
            <person name="Lin M.F."/>
            <person name="Lindblad-Toh K."/>
            <person name="Llopart A."/>
            <person name="Long M."/>
            <person name="Low L."/>
            <person name="Lozovsky E."/>
            <person name="Lu J."/>
            <person name="Luo M."/>
            <person name="Machado C.A."/>
            <person name="Makalowski W."/>
            <person name="Marzo M."/>
            <person name="Matsuda M."/>
            <person name="Matzkin L."/>
            <person name="McAllister B."/>
            <person name="McBride C.S."/>
            <person name="McKernan B."/>
            <person name="McKernan K."/>
            <person name="Mendez-Lago M."/>
            <person name="Minx P."/>
            <person name="Mollenhauer M.U."/>
            <person name="Montooth K."/>
            <person name="Mount S.M."/>
            <person name="Mu X."/>
            <person name="Myers E."/>
            <person name="Negre B."/>
            <person name="Newfeld S."/>
            <person name="Nielsen R."/>
            <person name="Noor M.A."/>
            <person name="O'Grady P."/>
            <person name="Pachter L."/>
            <person name="Papaceit M."/>
            <person name="Parisi M.J."/>
            <person name="Parisi M."/>
            <person name="Parts L."/>
            <person name="Pedersen J.S."/>
            <person name="Pesole G."/>
            <person name="Phillippy A.M."/>
            <person name="Ponting C.P."/>
            <person name="Pop M."/>
            <person name="Porcelli D."/>
            <person name="Powell J.R."/>
            <person name="Prohaska S."/>
            <person name="Pruitt K."/>
            <person name="Puig M."/>
            <person name="Quesneville H."/>
            <person name="Ram K.R."/>
            <person name="Rand D."/>
            <person name="Rasmussen M.D."/>
            <person name="Reed L.K."/>
            <person name="Reenan R."/>
            <person name="Reily A."/>
            <person name="Remington K.A."/>
            <person name="Rieger T.T."/>
            <person name="Ritchie M.G."/>
            <person name="Robin C."/>
            <person name="Rogers Y.H."/>
            <person name="Rohde C."/>
            <person name="Rozas J."/>
            <person name="Rubenfield M.J."/>
            <person name="Ruiz A."/>
            <person name="Russo S."/>
            <person name="Salzberg S.L."/>
            <person name="Sanchez-Gracia A."/>
            <person name="Saranga D.J."/>
            <person name="Sato H."/>
            <person name="Schaeffer S.W."/>
            <person name="Schatz M.C."/>
            <person name="Schlenke T."/>
            <person name="Schwartz R."/>
            <person name="Segarra C."/>
            <person name="Singh R.S."/>
            <person name="Sirot L."/>
            <person name="Sirota M."/>
            <person name="Sisneros N.B."/>
            <person name="Smith C.D."/>
            <person name="Smith T.F."/>
            <person name="Spieth J."/>
            <person name="Stage D.E."/>
            <person name="Stark A."/>
            <person name="Stephan W."/>
            <person name="Strausberg R.L."/>
            <person name="Strempel S."/>
            <person name="Sturgill D."/>
            <person name="Sutton G."/>
            <person name="Sutton G.G."/>
            <person name="Tao W."/>
            <person name="Teichmann S."/>
            <person name="Tobari Y.N."/>
            <person name="Tomimura Y."/>
            <person name="Tsolas J.M."/>
            <person name="Valente V.L."/>
            <person name="Venter E."/>
            <person name="Venter J.C."/>
            <person name="Vicario S."/>
            <person name="Vieira F.G."/>
            <person name="Vilella A.J."/>
            <person name="Villasante A."/>
            <person name="Walenz B."/>
            <person name="Wang J."/>
            <person name="Wasserman M."/>
            <person name="Watts T."/>
            <person name="Wilson D."/>
            <person name="Wilson R.K."/>
            <person name="Wing R.A."/>
            <person name="Wolfner M.F."/>
            <person name="Wong A."/>
            <person name="Wong G.K."/>
            <person name="Wu C.I."/>
            <person name="Wu G."/>
            <person name="Yamamoto D."/>
            <person name="Yang H.P."/>
            <person name="Yang S.P."/>
            <person name="Yorke J.A."/>
            <person name="Yoshida K."/>
            <person name="Zdobnov E."/>
            <person name="Zhang P."/>
            <person name="Zhang Y."/>
            <person name="Zimin A.V."/>
            <person name="Baldwin J."/>
            <person name="Abdouelleil A."/>
            <person name="Abdulkadir J."/>
            <person name="Abebe A."/>
            <person name="Abera B."/>
            <person name="Abreu J."/>
            <person name="Acer S.C."/>
            <person name="Aftuck L."/>
            <person name="Alexander A."/>
            <person name="An P."/>
            <person name="Anderson E."/>
            <person name="Anderson S."/>
            <person name="Arachi H."/>
            <person name="Azer M."/>
            <person name="Bachantsang P."/>
            <person name="Barry A."/>
            <person name="Bayul T."/>
            <person name="Berlin A."/>
            <person name="Bessette D."/>
            <person name="Bloom T."/>
            <person name="Blye J."/>
            <person name="Boguslavskiy L."/>
            <person name="Bonnet C."/>
            <person name="Boukhgalter B."/>
            <person name="Bourzgui I."/>
            <person name="Brown A."/>
            <person name="Cahill P."/>
            <person name="Channer S."/>
            <person name="Cheshatsang Y."/>
            <person name="Chuda L."/>
            <person name="Citroen M."/>
            <person name="Collymore A."/>
            <person name="Cooke P."/>
            <person name="Costello M."/>
            <person name="D'Aco K."/>
            <person name="Daza R."/>
            <person name="De Haan G."/>
            <person name="DeGray S."/>
            <person name="DeMaso C."/>
            <person name="Dhargay N."/>
            <person name="Dooley K."/>
            <person name="Dooley E."/>
            <person name="Doricent M."/>
            <person name="Dorje P."/>
            <person name="Dorjee K."/>
            <person name="Dupes A."/>
            <person name="Elong R."/>
            <person name="Falk J."/>
            <person name="Farina A."/>
            <person name="Faro S."/>
            <person name="Ferguson D."/>
            <person name="Fisher S."/>
            <person name="Foley C.D."/>
            <person name="Franke A."/>
            <person name="Friedrich D."/>
            <person name="Gadbois L."/>
            <person name="Gearin G."/>
            <person name="Gearin C.R."/>
            <person name="Giannoukos G."/>
            <person name="Goode T."/>
            <person name="Graham J."/>
            <person name="Grandbois E."/>
            <person name="Grewal S."/>
            <person name="Gyaltsen K."/>
            <person name="Hafez N."/>
            <person name="Hagos B."/>
            <person name="Hall J."/>
            <person name="Henson C."/>
            <person name="Hollinger A."/>
            <person name="Honan T."/>
            <person name="Huard M.D."/>
            <person name="Hughes L."/>
            <person name="Hurhula B."/>
            <person name="Husby M.E."/>
            <person name="Kamat A."/>
            <person name="Kanga B."/>
            <person name="Kashin S."/>
            <person name="Khazanovich D."/>
            <person name="Kisner P."/>
            <person name="Lance K."/>
            <person name="Lara M."/>
            <person name="Lee W."/>
            <person name="Lennon N."/>
            <person name="Letendre F."/>
            <person name="LeVine R."/>
            <person name="Lipovsky A."/>
            <person name="Liu X."/>
            <person name="Liu J."/>
            <person name="Liu S."/>
            <person name="Lokyitsang T."/>
            <person name="Lokyitsang Y."/>
            <person name="Lubonja R."/>
            <person name="Lui A."/>
            <person name="MacDonald P."/>
            <person name="Magnisalis V."/>
            <person name="Maru K."/>
            <person name="Matthews C."/>
            <person name="McCusker W."/>
            <person name="McDonough S."/>
            <person name="Mehta T."/>
            <person name="Meldrim J."/>
            <person name="Meneus L."/>
            <person name="Mihai O."/>
            <person name="Mihalev A."/>
            <person name="Mihova T."/>
            <person name="Mittelman R."/>
            <person name="Mlenga V."/>
            <person name="Montmayeur A."/>
            <person name="Mulrain L."/>
            <person name="Navidi A."/>
            <person name="Naylor J."/>
            <person name="Negash T."/>
            <person name="Nguyen T."/>
            <person name="Nguyen N."/>
            <person name="Nicol R."/>
            <person name="Norbu C."/>
            <person name="Norbu N."/>
            <person name="Novod N."/>
            <person name="O'Neill B."/>
            <person name="Osman S."/>
            <person name="Markiewicz E."/>
            <person name="Oyono O.L."/>
            <person name="Patti C."/>
            <person name="Phunkhang P."/>
            <person name="Pierre F."/>
            <person name="Priest M."/>
            <person name="Raghuraman S."/>
            <person name="Rege F."/>
            <person name="Reyes R."/>
            <person name="Rise C."/>
            <person name="Rogov P."/>
            <person name="Ross K."/>
            <person name="Ryan E."/>
            <person name="Settipalli S."/>
            <person name="Shea T."/>
            <person name="Sherpa N."/>
            <person name="Shi L."/>
            <person name="Shih D."/>
            <person name="Sparrow T."/>
            <person name="Spaulding J."/>
            <person name="Stalker J."/>
            <person name="Stange-Thomann N."/>
            <person name="Stavropoulos S."/>
            <person name="Stone C."/>
            <person name="Strader C."/>
            <person name="Tesfaye S."/>
            <person name="Thomson T."/>
            <person name="Thoulutsang Y."/>
            <person name="Thoulutsang D."/>
            <person name="Topham K."/>
            <person name="Topping I."/>
            <person name="Tsamla T."/>
            <person name="Vassiliev H."/>
            <person name="Vo A."/>
            <person name="Wangchuk T."/>
            <person name="Wangdi T."/>
            <person name="Weiand M."/>
            <person name="Wilkinson J."/>
            <person name="Wilson A."/>
            <person name="Yadav S."/>
            <person name="Young G."/>
            <person name="Yu Q."/>
            <person name="Zembek L."/>
            <person name="Zhong D."/>
            <person name="Zimmer A."/>
            <person name="Zwirko Z."/>
            <person name="Jaffe D.B."/>
            <person name="Alvarez P."/>
            <person name="Brockman W."/>
            <person name="Butler J."/>
            <person name="Chin C."/>
            <person name="Gnerre S."/>
            <person name="Grabherr M."/>
            <person name="Kleber M."/>
            <person name="Mauceli E."/>
            <person name="MacCallum I."/>
        </authorList>
    </citation>
    <scope>NUCLEOTIDE SEQUENCE [LARGE SCALE GENOMIC DNA]</scope>
    <source>
        <strain evidence="8">Tucson 14024-0371.13</strain>
    </source>
</reference>
<dbReference type="GO" id="GO:0051453">
    <property type="term" value="P:regulation of intracellular pH"/>
    <property type="evidence" value="ECO:0007669"/>
    <property type="project" value="TreeGrafter"/>
</dbReference>
<proteinExistence type="predicted"/>
<dbReference type="GO" id="GO:0008510">
    <property type="term" value="F:sodium:bicarbonate symporter activity"/>
    <property type="evidence" value="ECO:0007669"/>
    <property type="project" value="TreeGrafter"/>
</dbReference>